<sequence length="77" mass="7883">MTLRFLLLAGAIIGAVATSGCGHKPLKAPCSRDDGPVQPLAFAAPEPKTEAAKPFECGSMKALNSDPSLFPGGMAKK</sequence>
<organism evidence="1 2">
    <name type="scientific">Mesorhizobium tamadayense</name>
    <dbReference type="NCBI Taxonomy" id="425306"/>
    <lineage>
        <taxon>Bacteria</taxon>
        <taxon>Pseudomonadati</taxon>
        <taxon>Pseudomonadota</taxon>
        <taxon>Alphaproteobacteria</taxon>
        <taxon>Hyphomicrobiales</taxon>
        <taxon>Phyllobacteriaceae</taxon>
        <taxon>Mesorhizobium</taxon>
    </lineage>
</organism>
<dbReference type="AlphaFoldDB" id="A0A3P3FT45"/>
<gene>
    <name evidence="1" type="ORF">EH240_13840</name>
</gene>
<dbReference type="PROSITE" id="PS51257">
    <property type="entry name" value="PROKAR_LIPOPROTEIN"/>
    <property type="match status" value="1"/>
</dbReference>
<keyword evidence="2" id="KW-1185">Reference proteome</keyword>
<comment type="caution">
    <text evidence="1">The sequence shown here is derived from an EMBL/GenBank/DDBJ whole genome shotgun (WGS) entry which is preliminary data.</text>
</comment>
<reference evidence="1 2" key="1">
    <citation type="submission" date="2018-11" db="EMBL/GenBank/DDBJ databases">
        <title>the genome of Mesorhizobium tamadayense DSM 28320.</title>
        <authorList>
            <person name="Gao J."/>
        </authorList>
    </citation>
    <scope>NUCLEOTIDE SEQUENCE [LARGE SCALE GENOMIC DNA]</scope>
    <source>
        <strain evidence="1 2">DSM 28320</strain>
    </source>
</reference>
<evidence type="ECO:0000313" key="1">
    <source>
        <dbReference type="EMBL" id="RRI01728.1"/>
    </source>
</evidence>
<dbReference type="Proteomes" id="UP000273786">
    <property type="component" value="Unassembled WGS sequence"/>
</dbReference>
<protein>
    <recommendedName>
        <fullName evidence="3">Lipoprotein</fullName>
    </recommendedName>
</protein>
<evidence type="ECO:0008006" key="3">
    <source>
        <dbReference type="Google" id="ProtNLM"/>
    </source>
</evidence>
<proteinExistence type="predicted"/>
<name>A0A3P3FT45_9HYPH</name>
<dbReference type="RefSeq" id="WP_124999081.1">
    <property type="nucleotide sequence ID" value="NZ_RQXT01000014.1"/>
</dbReference>
<dbReference type="EMBL" id="RQXT01000014">
    <property type="protein sequence ID" value="RRI01728.1"/>
    <property type="molecule type" value="Genomic_DNA"/>
</dbReference>
<accession>A0A3P3FT45</accession>
<evidence type="ECO:0000313" key="2">
    <source>
        <dbReference type="Proteomes" id="UP000273786"/>
    </source>
</evidence>